<proteinExistence type="predicted"/>
<dbReference type="PANTHER" id="PTHR32419">
    <property type="entry name" value="GLUTATHIONYL-HYDROQUINONE REDUCTASE"/>
    <property type="match status" value="1"/>
</dbReference>
<dbReference type="InterPro" id="IPR004045">
    <property type="entry name" value="Glutathione_S-Trfase_N"/>
</dbReference>
<evidence type="ECO:0000259" key="1">
    <source>
        <dbReference type="PROSITE" id="PS50405"/>
    </source>
</evidence>
<dbReference type="PANTHER" id="PTHR32419:SF6">
    <property type="entry name" value="GLUTATHIONE S-TRANSFERASE OMEGA-LIKE 1-RELATED"/>
    <property type="match status" value="1"/>
</dbReference>
<name>A0AAD7XK22_9STRA</name>
<accession>A0AAD7XK22</accession>
<dbReference type="InterPro" id="IPR036282">
    <property type="entry name" value="Glutathione-S-Trfase_C_sf"/>
</dbReference>
<evidence type="ECO:0000313" key="3">
    <source>
        <dbReference type="Proteomes" id="UP001230188"/>
    </source>
</evidence>
<dbReference type="Gene3D" id="1.20.1050.10">
    <property type="match status" value="1"/>
</dbReference>
<evidence type="ECO:0000313" key="2">
    <source>
        <dbReference type="EMBL" id="KAJ8601231.1"/>
    </source>
</evidence>
<dbReference type="SUPFAM" id="SSF52833">
    <property type="entry name" value="Thioredoxin-like"/>
    <property type="match status" value="1"/>
</dbReference>
<comment type="caution">
    <text evidence="2">The sequence shown here is derived from an EMBL/GenBank/DDBJ whole genome shotgun (WGS) entry which is preliminary data.</text>
</comment>
<dbReference type="GO" id="GO:0004364">
    <property type="term" value="F:glutathione transferase activity"/>
    <property type="evidence" value="ECO:0007669"/>
    <property type="project" value="InterPro"/>
</dbReference>
<organism evidence="2 3">
    <name type="scientific">Chrysophaeum taylorii</name>
    <dbReference type="NCBI Taxonomy" id="2483200"/>
    <lineage>
        <taxon>Eukaryota</taxon>
        <taxon>Sar</taxon>
        <taxon>Stramenopiles</taxon>
        <taxon>Ochrophyta</taxon>
        <taxon>Pelagophyceae</taxon>
        <taxon>Pelagomonadales</taxon>
        <taxon>Pelagomonadaceae</taxon>
        <taxon>Chrysophaeum</taxon>
    </lineage>
</organism>
<sequence length="318" mass="35669">MNWIDDEGAEFPPEAGRYHLFVNFTCGWSHRVMLVRALKGLDACISMSHTGLDMKGTCGGGDYEGWTIPKDPTGNGFSTTMGVYNSNNPGYGSEQLSVPILFDKKRNKVVNNDSASLCIMLNAAFDEFATNPDLDLYPEGLRDDVESINSFVHPYVNDGVYRVGFAKSKEARREALDNLYGALDDLEKRLADRDWFCGPGDGVLTLCDVRAFPHLFRFDGIYHECFIHREGDKLKDKYPLVAAHVKRVYDLPGVKSTCDLHLATLGYATPGKRLNPANATDHFKRNKWDWYPDIPDLVDNRKAHGLAPDYPDGYLKTT</sequence>
<keyword evidence="3" id="KW-1185">Reference proteome</keyword>
<feature type="domain" description="GST C-terminal" evidence="1">
    <location>
        <begin position="138"/>
        <end position="271"/>
    </location>
</feature>
<protein>
    <recommendedName>
        <fullName evidence="1">GST C-terminal domain-containing protein</fullName>
    </recommendedName>
</protein>
<dbReference type="Pfam" id="PF13410">
    <property type="entry name" value="GST_C_2"/>
    <property type="match status" value="1"/>
</dbReference>
<dbReference type="InterPro" id="IPR036249">
    <property type="entry name" value="Thioredoxin-like_sf"/>
</dbReference>
<dbReference type="InterPro" id="IPR010987">
    <property type="entry name" value="Glutathione-S-Trfase_C-like"/>
</dbReference>
<dbReference type="Proteomes" id="UP001230188">
    <property type="component" value="Unassembled WGS sequence"/>
</dbReference>
<reference evidence="2" key="1">
    <citation type="submission" date="2023-01" db="EMBL/GenBank/DDBJ databases">
        <title>Metagenome sequencing of chrysophaentin producing Chrysophaeum taylorii.</title>
        <authorList>
            <person name="Davison J."/>
            <person name="Bewley C."/>
        </authorList>
    </citation>
    <scope>NUCLEOTIDE SEQUENCE</scope>
    <source>
        <strain evidence="2">NIES-1699</strain>
    </source>
</reference>
<dbReference type="InterPro" id="IPR016639">
    <property type="entry name" value="GST_Omega/GSH"/>
</dbReference>
<dbReference type="Pfam" id="PF13409">
    <property type="entry name" value="GST_N_2"/>
    <property type="match status" value="1"/>
</dbReference>
<dbReference type="PROSITE" id="PS50405">
    <property type="entry name" value="GST_CTER"/>
    <property type="match status" value="1"/>
</dbReference>
<dbReference type="EMBL" id="JAQMWT010000443">
    <property type="protein sequence ID" value="KAJ8601231.1"/>
    <property type="molecule type" value="Genomic_DNA"/>
</dbReference>
<dbReference type="SUPFAM" id="SSF47616">
    <property type="entry name" value="GST C-terminal domain-like"/>
    <property type="match status" value="1"/>
</dbReference>
<dbReference type="GO" id="GO:0005737">
    <property type="term" value="C:cytoplasm"/>
    <property type="evidence" value="ECO:0007669"/>
    <property type="project" value="TreeGrafter"/>
</dbReference>
<dbReference type="AlphaFoldDB" id="A0AAD7XK22"/>
<gene>
    <name evidence="2" type="ORF">CTAYLR_003230</name>
</gene>
<dbReference type="Gene3D" id="3.40.30.10">
    <property type="entry name" value="Glutaredoxin"/>
    <property type="match status" value="1"/>
</dbReference>